<gene>
    <name evidence="1" type="ordered locus">FSU_1779</name>
</gene>
<dbReference type="HOGENOM" id="CLU_3365091_0_0_0"/>
<proteinExistence type="predicted"/>
<reference evidence="2" key="1">
    <citation type="submission" date="2010-08" db="EMBL/GenBank/DDBJ databases">
        <title>Complete sequence of Fibrobacter succinogenes subsp. succinogenes S85.</title>
        <authorList>
            <person name="Durkin A.S."/>
            <person name="Nelson K.E."/>
            <person name="Morrison M."/>
            <person name="Forsberg C.W."/>
            <person name="Wilson D.B."/>
            <person name="Russell J.B."/>
            <person name="Cann I.K.O."/>
            <person name="Mackie R.I."/>
            <person name="White B.A."/>
        </authorList>
    </citation>
    <scope>NUCLEOTIDE SEQUENCE [LARGE SCALE GENOMIC DNA]</scope>
    <source>
        <strain evidence="2">ATCC 19169 / S85</strain>
    </source>
</reference>
<dbReference type="KEGG" id="fsc:FSU_1779"/>
<dbReference type="AlphaFoldDB" id="D9SB38"/>
<sequence>MKLPGSFRLRFILDFCYIVANLECDYWCFSTFALY</sequence>
<dbReference type="EMBL" id="CP002158">
    <property type="protein sequence ID" value="ADL24786.1"/>
    <property type="molecule type" value="Genomic_DNA"/>
</dbReference>
<evidence type="ECO:0000313" key="1">
    <source>
        <dbReference type="EMBL" id="ADL24786.1"/>
    </source>
</evidence>
<evidence type="ECO:0000313" key="2">
    <source>
        <dbReference type="Proteomes" id="UP000000517"/>
    </source>
</evidence>
<name>D9SB38_FIBSS</name>
<dbReference type="Proteomes" id="UP000000517">
    <property type="component" value="Chromosome"/>
</dbReference>
<organism evidence="1 2">
    <name type="scientific">Fibrobacter succinogenes (strain ATCC 19169 / S85)</name>
    <dbReference type="NCBI Taxonomy" id="59374"/>
    <lineage>
        <taxon>Bacteria</taxon>
        <taxon>Pseudomonadati</taxon>
        <taxon>Fibrobacterota</taxon>
        <taxon>Fibrobacteria</taxon>
        <taxon>Fibrobacterales</taxon>
        <taxon>Fibrobacteraceae</taxon>
        <taxon>Fibrobacter</taxon>
    </lineage>
</organism>
<accession>D9SB38</accession>
<protein>
    <submittedName>
        <fullName evidence="1">Uncharacterized protein</fullName>
    </submittedName>
</protein>